<dbReference type="Proteomes" id="UP001195196">
    <property type="component" value="Unassembled WGS sequence"/>
</dbReference>
<evidence type="ECO:0000259" key="2">
    <source>
        <dbReference type="Pfam" id="PF13559"/>
    </source>
</evidence>
<reference evidence="3" key="1">
    <citation type="submission" date="2021-02" db="EMBL/GenBank/DDBJ databases">
        <title>Taxonomy, biology and ecology of Rhodococcus bacteria occurring in California pistachio and other woody hosts as revealed by genome sequence analyses.</title>
        <authorList>
            <person name="Riely B."/>
            <person name="Gai Y."/>
        </authorList>
    </citation>
    <scope>NUCLEOTIDE SEQUENCE</scope>
    <source>
        <strain evidence="3">BP-295</strain>
    </source>
</reference>
<dbReference type="RefSeq" id="WP_119033514.1">
    <property type="nucleotide sequence ID" value="NZ_CP022580.1"/>
</dbReference>
<sequence length="225" mass="24312">MTPILAAPLDPGNEEARRWAEDELSKNIYQPPEPSWWDEFSDRVWEWIADNILDLFGGSDTIRAIVIVLVILLVAGLAVLVIRRVRRIPRAPKTADTTATKVVLSGARSAKELRAEAETLYAAGDHDASVIAAVRALARRAIERGLLADEPSLTAHEVAVELASRFTAHGVELRSAADLFDAIAYGDRHAAAGSARAVLDLERAVSAAQPDAVDTSGPRRLAVPR</sequence>
<keyword evidence="1" id="KW-0472">Membrane</keyword>
<evidence type="ECO:0000313" key="4">
    <source>
        <dbReference type="Proteomes" id="UP001195196"/>
    </source>
</evidence>
<keyword evidence="1" id="KW-1133">Transmembrane helix</keyword>
<feature type="domain" description="Protein-glutamine gamma-glutamyltransferase-like C-terminal" evidence="2">
    <location>
        <begin position="134"/>
        <end position="201"/>
    </location>
</feature>
<dbReference type="EMBL" id="JAFFGU010000001">
    <property type="protein sequence ID" value="MBM7276220.1"/>
    <property type="molecule type" value="Genomic_DNA"/>
</dbReference>
<organism evidence="3 4">
    <name type="scientific">Gordonia rubripertincta</name>
    <name type="common">Rhodococcus corallinus</name>
    <dbReference type="NCBI Taxonomy" id="36822"/>
    <lineage>
        <taxon>Bacteria</taxon>
        <taxon>Bacillati</taxon>
        <taxon>Actinomycetota</taxon>
        <taxon>Actinomycetes</taxon>
        <taxon>Mycobacteriales</taxon>
        <taxon>Gordoniaceae</taxon>
        <taxon>Gordonia</taxon>
    </lineage>
</organism>
<evidence type="ECO:0000256" key="1">
    <source>
        <dbReference type="SAM" id="Phobius"/>
    </source>
</evidence>
<feature type="transmembrane region" description="Helical" evidence="1">
    <location>
        <begin position="62"/>
        <end position="82"/>
    </location>
</feature>
<comment type="caution">
    <text evidence="3">The sequence shown here is derived from an EMBL/GenBank/DDBJ whole genome shotgun (WGS) entry which is preliminary data.</text>
</comment>
<dbReference type="AlphaFoldDB" id="A0AAW4FZ03"/>
<evidence type="ECO:0000313" key="3">
    <source>
        <dbReference type="EMBL" id="MBM7276220.1"/>
    </source>
</evidence>
<gene>
    <name evidence="3" type="ORF">JTZ10_00480</name>
</gene>
<name>A0AAW4FZ03_GORRU</name>
<dbReference type="Pfam" id="PF13559">
    <property type="entry name" value="DUF4129"/>
    <property type="match status" value="1"/>
</dbReference>
<keyword evidence="1" id="KW-0812">Transmembrane</keyword>
<accession>A0AAW4FZ03</accession>
<protein>
    <submittedName>
        <fullName evidence="3">DUF4129 domain-containing protein</fullName>
    </submittedName>
</protein>
<dbReference type="KEGG" id="gru:GCWB2_23655"/>
<proteinExistence type="predicted"/>
<dbReference type="InterPro" id="IPR025403">
    <property type="entry name" value="TgpA-like_C"/>
</dbReference>